<dbReference type="AlphaFoldDB" id="A0AAW1PP91"/>
<evidence type="ECO:0000313" key="3">
    <source>
        <dbReference type="Proteomes" id="UP001489004"/>
    </source>
</evidence>
<dbReference type="Proteomes" id="UP001489004">
    <property type="component" value="Unassembled WGS sequence"/>
</dbReference>
<keyword evidence="1" id="KW-0732">Signal</keyword>
<evidence type="ECO:0000256" key="1">
    <source>
        <dbReference type="SAM" id="SignalP"/>
    </source>
</evidence>
<reference evidence="2 3" key="1">
    <citation type="journal article" date="2024" name="Nat. Commun.">
        <title>Phylogenomics reveals the evolutionary origins of lichenization in chlorophyte algae.</title>
        <authorList>
            <person name="Puginier C."/>
            <person name="Libourel C."/>
            <person name="Otte J."/>
            <person name="Skaloud P."/>
            <person name="Haon M."/>
            <person name="Grisel S."/>
            <person name="Petersen M."/>
            <person name="Berrin J.G."/>
            <person name="Delaux P.M."/>
            <person name="Dal Grande F."/>
            <person name="Keller J."/>
        </authorList>
    </citation>
    <scope>NUCLEOTIDE SEQUENCE [LARGE SCALE GENOMIC DNA]</scope>
    <source>
        <strain evidence="2 3">SAG 2043</strain>
    </source>
</reference>
<keyword evidence="3" id="KW-1185">Reference proteome</keyword>
<name>A0AAW1PP91_9CHLO</name>
<proteinExistence type="predicted"/>
<dbReference type="EMBL" id="JALJOR010000010">
    <property type="protein sequence ID" value="KAK9809888.1"/>
    <property type="molecule type" value="Genomic_DNA"/>
</dbReference>
<organism evidence="2 3">
    <name type="scientific">[Myrmecia] bisecta</name>
    <dbReference type="NCBI Taxonomy" id="41462"/>
    <lineage>
        <taxon>Eukaryota</taxon>
        <taxon>Viridiplantae</taxon>
        <taxon>Chlorophyta</taxon>
        <taxon>core chlorophytes</taxon>
        <taxon>Trebouxiophyceae</taxon>
        <taxon>Trebouxiales</taxon>
        <taxon>Trebouxiaceae</taxon>
        <taxon>Myrmecia</taxon>
    </lineage>
</organism>
<evidence type="ECO:0000313" key="2">
    <source>
        <dbReference type="EMBL" id="KAK9809888.1"/>
    </source>
</evidence>
<gene>
    <name evidence="2" type="ORF">WJX72_001117</name>
</gene>
<protein>
    <submittedName>
        <fullName evidence="2">Uncharacterized protein</fullName>
    </submittedName>
</protein>
<feature type="chain" id="PRO_5043699382" evidence="1">
    <location>
        <begin position="22"/>
        <end position="404"/>
    </location>
</feature>
<accession>A0AAW1PP91</accession>
<sequence>MIGGRACGCLVLWLLLGPATGAAYTGRKLMTLSSADKAKLDSATSSATNAATKVTDLVATVSKDGSQILSFVKLASPALGAIGGLVSLALVFVPAGDDPTLKAVTDGFAKVNTELDKINSKLDGLLPAVAAALTAQEYANQRQRLKDLIKEYGAFSESPRDTGPLNKLKNSCNNRSPQDFLNYLESVVLNGGVLGAGGLLGTSGAIPAHAKGDLKVFATDMQVVLVDALRAATFNGVCSSLLDKPETTKKKIADNKLTTEQLADKLSSAWAAYKGQGLSDNLKTDFHAALDDGGANSAVADSMKTKLTRSEDHGTCTPTECDKDNPDPSLCAQLGAVHLFRYPNSSGKNTFLAWGDDGLLGKTTLAKLKPIVTAAVDGCKGKKPSDMACCIYNKVAADSSVKAV</sequence>
<comment type="caution">
    <text evidence="2">The sequence shown here is derived from an EMBL/GenBank/DDBJ whole genome shotgun (WGS) entry which is preliminary data.</text>
</comment>
<feature type="signal peptide" evidence="1">
    <location>
        <begin position="1"/>
        <end position="21"/>
    </location>
</feature>